<dbReference type="PANTHER" id="PTHR45339">
    <property type="entry name" value="HYBRID SIGNAL TRANSDUCTION HISTIDINE KINASE J"/>
    <property type="match status" value="1"/>
</dbReference>
<feature type="domain" description="Response regulatory" evidence="15">
    <location>
        <begin position="753"/>
        <end position="871"/>
    </location>
</feature>
<dbReference type="KEGG" id="hoh:Hoch_5560"/>
<dbReference type="OrthoDB" id="5468627at2"/>
<dbReference type="CDD" id="cd00082">
    <property type="entry name" value="HisKA"/>
    <property type="match status" value="1"/>
</dbReference>
<dbReference type="Pfam" id="PF00072">
    <property type="entry name" value="Response_reg"/>
    <property type="match status" value="1"/>
</dbReference>
<keyword evidence="5" id="KW-0808">Transferase</keyword>
<feature type="compositionally biased region" description="Basic and acidic residues" evidence="12">
    <location>
        <begin position="483"/>
        <end position="493"/>
    </location>
</feature>
<dbReference type="EC" id="2.7.13.3" evidence="3"/>
<dbReference type="Gene3D" id="3.40.50.2300">
    <property type="match status" value="2"/>
</dbReference>
<evidence type="ECO:0000256" key="5">
    <source>
        <dbReference type="ARBA" id="ARBA00022679"/>
    </source>
</evidence>
<dbReference type="CDD" id="cd17546">
    <property type="entry name" value="REC_hyHK_CKI1_RcsC-like"/>
    <property type="match status" value="1"/>
</dbReference>
<dbReference type="SUPFAM" id="SSF55874">
    <property type="entry name" value="ATPase domain of HSP90 chaperone/DNA topoisomerase II/histidine kinase"/>
    <property type="match status" value="1"/>
</dbReference>
<dbReference type="InterPro" id="IPR003594">
    <property type="entry name" value="HATPase_dom"/>
</dbReference>
<dbReference type="InterPro" id="IPR003661">
    <property type="entry name" value="HisK_dim/P_dom"/>
</dbReference>
<feature type="domain" description="Histidine kinase" evidence="14">
    <location>
        <begin position="323"/>
        <end position="584"/>
    </location>
</feature>
<dbReference type="SUPFAM" id="SSF47384">
    <property type="entry name" value="Homodimeric domain of signal transducing histidine kinase"/>
    <property type="match status" value="1"/>
</dbReference>
<dbReference type="GO" id="GO:0005524">
    <property type="term" value="F:ATP binding"/>
    <property type="evidence" value="ECO:0007669"/>
    <property type="project" value="UniProtKB-KW"/>
</dbReference>
<evidence type="ECO:0000256" key="13">
    <source>
        <dbReference type="SAM" id="Phobius"/>
    </source>
</evidence>
<dbReference type="PROSITE" id="PS50885">
    <property type="entry name" value="HAMP"/>
    <property type="match status" value="1"/>
</dbReference>
<dbReference type="GO" id="GO:0016020">
    <property type="term" value="C:membrane"/>
    <property type="evidence" value="ECO:0007669"/>
    <property type="project" value="UniProtKB-SubCell"/>
</dbReference>
<keyword evidence="6" id="KW-0547">Nucleotide-binding</keyword>
<organism evidence="17 18">
    <name type="scientific">Haliangium ochraceum (strain DSM 14365 / JCM 11303 / SMP-2)</name>
    <dbReference type="NCBI Taxonomy" id="502025"/>
    <lineage>
        <taxon>Bacteria</taxon>
        <taxon>Pseudomonadati</taxon>
        <taxon>Myxococcota</taxon>
        <taxon>Polyangia</taxon>
        <taxon>Haliangiales</taxon>
        <taxon>Kofleriaceae</taxon>
        <taxon>Haliangium</taxon>
    </lineage>
</organism>
<dbReference type="InterPro" id="IPR036097">
    <property type="entry name" value="HisK_dim/P_sf"/>
</dbReference>
<dbReference type="RefSeq" id="WP_012830634.1">
    <property type="nucleotide sequence ID" value="NC_013440.1"/>
</dbReference>
<evidence type="ECO:0000256" key="7">
    <source>
        <dbReference type="ARBA" id="ARBA00022777"/>
    </source>
</evidence>
<dbReference type="SMART" id="SM00387">
    <property type="entry name" value="HATPase_c"/>
    <property type="match status" value="1"/>
</dbReference>
<dbReference type="EMBL" id="CP001804">
    <property type="protein sequence ID" value="ACY18042.1"/>
    <property type="molecule type" value="Genomic_DNA"/>
</dbReference>
<evidence type="ECO:0000256" key="11">
    <source>
        <dbReference type="SAM" id="Coils"/>
    </source>
</evidence>
<sequence>MSQEQPRSERRRESLRGKLLIANALLILIVAAALTAGLYLKLVSAQHSAARVRLADIAHLAAIQIDGDHHALVASPADAGSTHYELIARRLLAVQSSRADIVRVTTLRPRPEGGFAIVIDIADSRMHPENLGQPYRAHAEVPVSGTLGEVSVDERFGFAPELDMWLLRGFAPIRGLSSDDQDILMVALDVSSVRASERHAMYVALLAFLAITPVALAGMWWITRRLTLAVHDLAKGAARIADGDLNQPVPVRQSDELGALAEVFNEMQANLRGSRQALEEHAQTLESRVAARTEQLATATQEAEAARESADAANHAKSEFLASMSHEIRTPLNGIIGMSTLLLDTELDDEQRELAKTIDDSGAALLGLINNILDFSKIESGKLEFEHRRFDLHECVASACDAVATSAAAKGLELICDIKPQVPQVVIGDAGRVRQLVLNLLGNAVKFTASGEVLVRLSLAPARASSIPGDGGRLAGDGARAGSESDVRSDLGSGVHRDPGAGALCRLRLSVRDTGLGIHPDDISRLFRSFRQLDSSTARKYGGSGLGLAISRRLARLMDGDISVESAGVPGRGSTFQVELCVRRVIEDSGVQSPPELQPLAEMRVRLAVAHRTLSTVLGEHLIHAGAQVQTSASAAEVLADWPADAAAPPFDALLVDGCLSDGAALAEALRARAHAQPLPVLLLRPLGDSEAAPALAAVADAVLAKPCRTGALIAALNQEITPTTAMPTPVPVSERASGSVFEADLAERVPLRILVVEDNALNQLLLMRLLERLGYRADLATNGVEALAAAEDRSYDIIFMDMQMPLMDGLEATAELRRRQPEGTQRPRIIALTANATADDRARCLAAGMDHYLAKPIEVAALKAALVDSARGHAQDDAGGEQRN</sequence>
<feature type="region of interest" description="Disordered" evidence="12">
    <location>
        <begin position="465"/>
        <end position="493"/>
    </location>
</feature>
<feature type="modified residue" description="4-aspartylphosphate" evidence="10">
    <location>
        <position position="802"/>
    </location>
</feature>
<dbReference type="eggNOG" id="COG2205">
    <property type="taxonomic scope" value="Bacteria"/>
</dbReference>
<dbReference type="AlphaFoldDB" id="D0LZR3"/>
<comment type="catalytic activity">
    <reaction evidence="1">
        <text>ATP + protein L-histidine = ADP + protein N-phospho-L-histidine.</text>
        <dbReference type="EC" id="2.7.13.3"/>
    </reaction>
</comment>
<comment type="subcellular location">
    <subcellularLocation>
        <location evidence="2">Membrane</location>
    </subcellularLocation>
</comment>
<gene>
    <name evidence="17" type="ordered locus">Hoch_5560</name>
</gene>
<evidence type="ECO:0000256" key="2">
    <source>
        <dbReference type="ARBA" id="ARBA00004370"/>
    </source>
</evidence>
<dbReference type="Pfam" id="PF02518">
    <property type="entry name" value="HATPase_c"/>
    <property type="match status" value="1"/>
</dbReference>
<dbReference type="InterPro" id="IPR036890">
    <property type="entry name" value="HATPase_C_sf"/>
</dbReference>
<dbReference type="InterPro" id="IPR004358">
    <property type="entry name" value="Sig_transdc_His_kin-like_C"/>
</dbReference>
<name>D0LZR3_HALO1</name>
<evidence type="ECO:0000256" key="10">
    <source>
        <dbReference type="PROSITE-ProRule" id="PRU00169"/>
    </source>
</evidence>
<dbReference type="SMART" id="SM00448">
    <property type="entry name" value="REC"/>
    <property type="match status" value="2"/>
</dbReference>
<evidence type="ECO:0000256" key="12">
    <source>
        <dbReference type="SAM" id="MobiDB-lite"/>
    </source>
</evidence>
<dbReference type="Gene3D" id="1.10.287.130">
    <property type="match status" value="1"/>
</dbReference>
<dbReference type="Proteomes" id="UP000001880">
    <property type="component" value="Chromosome"/>
</dbReference>
<evidence type="ECO:0000259" key="15">
    <source>
        <dbReference type="PROSITE" id="PS50110"/>
    </source>
</evidence>
<dbReference type="FunFam" id="1.10.287.130:FF:000002">
    <property type="entry name" value="Two-component osmosensing histidine kinase"/>
    <property type="match status" value="1"/>
</dbReference>
<dbReference type="InterPro" id="IPR005467">
    <property type="entry name" value="His_kinase_dom"/>
</dbReference>
<feature type="transmembrane region" description="Helical" evidence="13">
    <location>
        <begin position="200"/>
        <end position="222"/>
    </location>
</feature>
<evidence type="ECO:0000259" key="14">
    <source>
        <dbReference type="PROSITE" id="PS50109"/>
    </source>
</evidence>
<dbReference type="PROSITE" id="PS50110">
    <property type="entry name" value="RESPONSE_REGULATORY"/>
    <property type="match status" value="2"/>
</dbReference>
<evidence type="ECO:0000256" key="3">
    <source>
        <dbReference type="ARBA" id="ARBA00012438"/>
    </source>
</evidence>
<keyword evidence="13" id="KW-0472">Membrane</keyword>
<dbReference type="HOGENOM" id="CLU_000445_104_15_7"/>
<dbReference type="PRINTS" id="PR00344">
    <property type="entry name" value="BCTRLSENSOR"/>
</dbReference>
<dbReference type="CDD" id="cd06225">
    <property type="entry name" value="HAMP"/>
    <property type="match status" value="1"/>
</dbReference>
<keyword evidence="7 17" id="KW-0418">Kinase</keyword>
<dbReference type="SMART" id="SM00388">
    <property type="entry name" value="HisKA"/>
    <property type="match status" value="1"/>
</dbReference>
<accession>D0LZR3</accession>
<feature type="coiled-coil region" evidence="11">
    <location>
        <begin position="268"/>
        <end position="316"/>
    </location>
</feature>
<keyword evidence="8" id="KW-0067">ATP-binding</keyword>
<dbReference type="Gene3D" id="6.10.340.10">
    <property type="match status" value="1"/>
</dbReference>
<evidence type="ECO:0000313" key="18">
    <source>
        <dbReference type="Proteomes" id="UP000001880"/>
    </source>
</evidence>
<dbReference type="InterPro" id="IPR011006">
    <property type="entry name" value="CheY-like_superfamily"/>
</dbReference>
<keyword evidence="13" id="KW-1133">Transmembrane helix</keyword>
<dbReference type="CDD" id="cd16922">
    <property type="entry name" value="HATPase_EvgS-ArcB-TorS-like"/>
    <property type="match status" value="1"/>
</dbReference>
<keyword evidence="18" id="KW-1185">Reference proteome</keyword>
<evidence type="ECO:0000256" key="6">
    <source>
        <dbReference type="ARBA" id="ARBA00022741"/>
    </source>
</evidence>
<dbReference type="PANTHER" id="PTHR45339:SF5">
    <property type="entry name" value="HISTIDINE KINASE"/>
    <property type="match status" value="1"/>
</dbReference>
<dbReference type="GO" id="GO:0000155">
    <property type="term" value="F:phosphorelay sensor kinase activity"/>
    <property type="evidence" value="ECO:0007669"/>
    <property type="project" value="InterPro"/>
</dbReference>
<reference evidence="17 18" key="1">
    <citation type="journal article" date="2010" name="Stand. Genomic Sci.">
        <title>Complete genome sequence of Haliangium ochraceum type strain (SMP-2).</title>
        <authorList>
            <consortium name="US DOE Joint Genome Institute (JGI-PGF)"/>
            <person name="Ivanova N."/>
            <person name="Daum C."/>
            <person name="Lang E."/>
            <person name="Abt B."/>
            <person name="Kopitz M."/>
            <person name="Saunders E."/>
            <person name="Lapidus A."/>
            <person name="Lucas S."/>
            <person name="Glavina Del Rio T."/>
            <person name="Nolan M."/>
            <person name="Tice H."/>
            <person name="Copeland A."/>
            <person name="Cheng J.F."/>
            <person name="Chen F."/>
            <person name="Bruce D."/>
            <person name="Goodwin L."/>
            <person name="Pitluck S."/>
            <person name="Mavromatis K."/>
            <person name="Pati A."/>
            <person name="Mikhailova N."/>
            <person name="Chen A."/>
            <person name="Palaniappan K."/>
            <person name="Land M."/>
            <person name="Hauser L."/>
            <person name="Chang Y.J."/>
            <person name="Jeffries C.D."/>
            <person name="Detter J.C."/>
            <person name="Brettin T."/>
            <person name="Rohde M."/>
            <person name="Goker M."/>
            <person name="Bristow J."/>
            <person name="Markowitz V."/>
            <person name="Eisen J.A."/>
            <person name="Hugenholtz P."/>
            <person name="Kyrpides N.C."/>
            <person name="Klenk H.P."/>
        </authorList>
    </citation>
    <scope>NUCLEOTIDE SEQUENCE [LARGE SCALE GENOMIC DNA]</scope>
    <source>
        <strain evidence="18">DSM 14365 / CIP 107738 / JCM 11303 / AJ 13395 / SMP-2</strain>
    </source>
</reference>
<evidence type="ECO:0000256" key="8">
    <source>
        <dbReference type="ARBA" id="ARBA00022840"/>
    </source>
</evidence>
<keyword evidence="4 10" id="KW-0597">Phosphoprotein</keyword>
<dbReference type="SUPFAM" id="SSF158472">
    <property type="entry name" value="HAMP domain-like"/>
    <property type="match status" value="1"/>
</dbReference>
<feature type="domain" description="Response regulatory" evidence="15">
    <location>
        <begin position="604"/>
        <end position="721"/>
    </location>
</feature>
<feature type="modified residue" description="4-aspartylphosphate" evidence="10">
    <location>
        <position position="657"/>
    </location>
</feature>
<evidence type="ECO:0000313" key="17">
    <source>
        <dbReference type="EMBL" id="ACY18042.1"/>
    </source>
</evidence>
<dbReference type="Pfam" id="PF00672">
    <property type="entry name" value="HAMP"/>
    <property type="match status" value="1"/>
</dbReference>
<dbReference type="PROSITE" id="PS50109">
    <property type="entry name" value="HIS_KIN"/>
    <property type="match status" value="1"/>
</dbReference>
<dbReference type="InterPro" id="IPR003660">
    <property type="entry name" value="HAMP_dom"/>
</dbReference>
<dbReference type="STRING" id="502025.Hoch_5560"/>
<protein>
    <recommendedName>
        <fullName evidence="3">histidine kinase</fullName>
        <ecNumber evidence="3">2.7.13.3</ecNumber>
    </recommendedName>
</protein>
<evidence type="ECO:0000259" key="16">
    <source>
        <dbReference type="PROSITE" id="PS50885"/>
    </source>
</evidence>
<dbReference type="InterPro" id="IPR001789">
    <property type="entry name" value="Sig_transdc_resp-reg_receiver"/>
</dbReference>
<dbReference type="Pfam" id="PF00512">
    <property type="entry name" value="HisKA"/>
    <property type="match status" value="1"/>
</dbReference>
<proteinExistence type="predicted"/>
<feature type="domain" description="HAMP" evidence="16">
    <location>
        <begin position="224"/>
        <end position="276"/>
    </location>
</feature>
<keyword evidence="13" id="KW-0812">Transmembrane</keyword>
<dbReference type="SUPFAM" id="SSF52172">
    <property type="entry name" value="CheY-like"/>
    <property type="match status" value="2"/>
</dbReference>
<feature type="transmembrane region" description="Helical" evidence="13">
    <location>
        <begin position="20"/>
        <end position="43"/>
    </location>
</feature>
<evidence type="ECO:0000256" key="1">
    <source>
        <dbReference type="ARBA" id="ARBA00000085"/>
    </source>
</evidence>
<keyword evidence="11" id="KW-0175">Coiled coil</keyword>
<keyword evidence="9" id="KW-0902">Two-component regulatory system</keyword>
<evidence type="ECO:0000256" key="9">
    <source>
        <dbReference type="ARBA" id="ARBA00023012"/>
    </source>
</evidence>
<dbReference type="Gene3D" id="3.30.565.10">
    <property type="entry name" value="Histidine kinase-like ATPase, C-terminal domain"/>
    <property type="match status" value="1"/>
</dbReference>
<evidence type="ECO:0000256" key="4">
    <source>
        <dbReference type="ARBA" id="ARBA00022553"/>
    </source>
</evidence>
<dbReference type="SMART" id="SM00304">
    <property type="entry name" value="HAMP"/>
    <property type="match status" value="1"/>
</dbReference>
<dbReference type="eggNOG" id="COG0745">
    <property type="taxonomic scope" value="Bacteria"/>
</dbReference>